<dbReference type="InterPro" id="IPR015300">
    <property type="entry name" value="DNA-bd_pseudobarrel_sf"/>
</dbReference>
<dbReference type="CDD" id="cd10017">
    <property type="entry name" value="B3_DNA"/>
    <property type="match status" value="1"/>
</dbReference>
<gene>
    <name evidence="7" type="ORF">V5N11_023802</name>
</gene>
<feature type="domain" description="TF-B3" evidence="6">
    <location>
        <begin position="9"/>
        <end position="102"/>
    </location>
</feature>
<dbReference type="AlphaFoldDB" id="A0ABD1AYP8"/>
<keyword evidence="8" id="KW-1185">Reference proteome</keyword>
<evidence type="ECO:0000259" key="6">
    <source>
        <dbReference type="PROSITE" id="PS50863"/>
    </source>
</evidence>
<keyword evidence="3" id="KW-0238">DNA-binding</keyword>
<evidence type="ECO:0000256" key="4">
    <source>
        <dbReference type="ARBA" id="ARBA00023163"/>
    </source>
</evidence>
<sequence>MASNGDGIPRFFTVFLSQYSSESLLIPRSYYEHLPRRLPKTSILMGNGGKFWKVAMLSKQEQVYFGKGWANFVADNELKDGEFLTFVFDGYNRYEVSIYGHGACKEIRAVAEVEEISDGSESDNSEGDTRDSAIQVEEIIDDIESDSEYSPGSLDVTNISADAVEVVNTTATSQMRAAEVVNTTATSLMRGKYTLENPEKYLDDLNNLHFVTSLKNRTYELLVHGQFVKDYQLRFANNVEYIDRFGNLSARATNWGDKRVCIKKWNIICDRNDITKDDSIVCEILRTNNVVHTIKIHLVRGGVAPA</sequence>
<dbReference type="Pfam" id="PF02362">
    <property type="entry name" value="B3"/>
    <property type="match status" value="1"/>
</dbReference>
<dbReference type="EMBL" id="JBANAX010000379">
    <property type="protein sequence ID" value="KAL1211813.1"/>
    <property type="molecule type" value="Genomic_DNA"/>
</dbReference>
<dbReference type="Gene3D" id="2.40.330.10">
    <property type="entry name" value="DNA-binding pseudobarrel domain"/>
    <property type="match status" value="1"/>
</dbReference>
<proteinExistence type="predicted"/>
<dbReference type="SMART" id="SM01019">
    <property type="entry name" value="B3"/>
    <property type="match status" value="1"/>
</dbReference>
<dbReference type="Proteomes" id="UP001558713">
    <property type="component" value="Unassembled WGS sequence"/>
</dbReference>
<dbReference type="InterPro" id="IPR003340">
    <property type="entry name" value="B3_DNA-bd"/>
</dbReference>
<evidence type="ECO:0000256" key="5">
    <source>
        <dbReference type="ARBA" id="ARBA00023242"/>
    </source>
</evidence>
<accession>A0ABD1AYP8</accession>
<dbReference type="GO" id="GO:0003677">
    <property type="term" value="F:DNA binding"/>
    <property type="evidence" value="ECO:0007669"/>
    <property type="project" value="UniProtKB-KW"/>
</dbReference>
<dbReference type="PROSITE" id="PS50863">
    <property type="entry name" value="B3"/>
    <property type="match status" value="1"/>
</dbReference>
<evidence type="ECO:0000256" key="2">
    <source>
        <dbReference type="ARBA" id="ARBA00023015"/>
    </source>
</evidence>
<keyword evidence="2" id="KW-0805">Transcription regulation</keyword>
<comment type="subcellular location">
    <subcellularLocation>
        <location evidence="1">Nucleus</location>
    </subcellularLocation>
</comment>
<evidence type="ECO:0000256" key="1">
    <source>
        <dbReference type="ARBA" id="ARBA00004123"/>
    </source>
</evidence>
<dbReference type="PANTHER" id="PTHR31920:SF54">
    <property type="entry name" value="B3 DOMAIN-CONTAINING PROTEIN REM21"/>
    <property type="match status" value="1"/>
</dbReference>
<name>A0ABD1AYP8_CARAN</name>
<dbReference type="InterPro" id="IPR050655">
    <property type="entry name" value="Plant_B3_domain"/>
</dbReference>
<protein>
    <submittedName>
        <fullName evidence="7">B3 domain-containing protein REM21</fullName>
    </submittedName>
</protein>
<comment type="caution">
    <text evidence="7">The sequence shown here is derived from an EMBL/GenBank/DDBJ whole genome shotgun (WGS) entry which is preliminary data.</text>
</comment>
<evidence type="ECO:0000313" key="7">
    <source>
        <dbReference type="EMBL" id="KAL1211813.1"/>
    </source>
</evidence>
<dbReference type="SUPFAM" id="SSF101936">
    <property type="entry name" value="DNA-binding pseudobarrel domain"/>
    <property type="match status" value="1"/>
</dbReference>
<reference evidence="7 8" key="1">
    <citation type="submission" date="2024-04" db="EMBL/GenBank/DDBJ databases">
        <title>Genome assembly C_amara_ONT_v2.</title>
        <authorList>
            <person name="Yant L."/>
            <person name="Moore C."/>
            <person name="Slenker M."/>
        </authorList>
    </citation>
    <scope>NUCLEOTIDE SEQUENCE [LARGE SCALE GENOMIC DNA]</scope>
    <source>
        <tissue evidence="7">Leaf</tissue>
    </source>
</reference>
<organism evidence="7 8">
    <name type="scientific">Cardamine amara subsp. amara</name>
    <dbReference type="NCBI Taxonomy" id="228776"/>
    <lineage>
        <taxon>Eukaryota</taxon>
        <taxon>Viridiplantae</taxon>
        <taxon>Streptophyta</taxon>
        <taxon>Embryophyta</taxon>
        <taxon>Tracheophyta</taxon>
        <taxon>Spermatophyta</taxon>
        <taxon>Magnoliopsida</taxon>
        <taxon>eudicotyledons</taxon>
        <taxon>Gunneridae</taxon>
        <taxon>Pentapetalae</taxon>
        <taxon>rosids</taxon>
        <taxon>malvids</taxon>
        <taxon>Brassicales</taxon>
        <taxon>Brassicaceae</taxon>
        <taxon>Cardamineae</taxon>
        <taxon>Cardamine</taxon>
    </lineage>
</organism>
<evidence type="ECO:0000313" key="8">
    <source>
        <dbReference type="Proteomes" id="UP001558713"/>
    </source>
</evidence>
<dbReference type="GO" id="GO:0005634">
    <property type="term" value="C:nucleus"/>
    <property type="evidence" value="ECO:0007669"/>
    <property type="project" value="UniProtKB-SubCell"/>
</dbReference>
<keyword evidence="4" id="KW-0804">Transcription</keyword>
<evidence type="ECO:0000256" key="3">
    <source>
        <dbReference type="ARBA" id="ARBA00023125"/>
    </source>
</evidence>
<dbReference type="PANTHER" id="PTHR31920">
    <property type="entry name" value="B3 DOMAIN-CONTAINING"/>
    <property type="match status" value="1"/>
</dbReference>
<keyword evidence="5" id="KW-0539">Nucleus</keyword>